<evidence type="ECO:0000313" key="2">
    <source>
        <dbReference type="Proteomes" id="UP001062846"/>
    </source>
</evidence>
<reference evidence="1" key="1">
    <citation type="submission" date="2022-02" db="EMBL/GenBank/DDBJ databases">
        <title>Plant Genome Project.</title>
        <authorList>
            <person name="Zhang R.-G."/>
        </authorList>
    </citation>
    <scope>NUCLEOTIDE SEQUENCE</scope>
    <source>
        <strain evidence="1">AT1</strain>
    </source>
</reference>
<evidence type="ECO:0000313" key="1">
    <source>
        <dbReference type="EMBL" id="KAI8535407.1"/>
    </source>
</evidence>
<dbReference type="EMBL" id="CM046397">
    <property type="protein sequence ID" value="KAI8535407.1"/>
    <property type="molecule type" value="Genomic_DNA"/>
</dbReference>
<name>A0ACC0M4F9_RHOML</name>
<gene>
    <name evidence="1" type="ORF">RHMOL_Rhmol10G0171600</name>
</gene>
<accession>A0ACC0M4F9</accession>
<keyword evidence="2" id="KW-1185">Reference proteome</keyword>
<sequence length="198" mass="22395">MTFSEHLSDEALAKLLEDSPAVDEIVLKANEDRARAIAVAEAAARAEREQKEREESLRDAEAEERARAEAQWPRVKAVAEAGTMTRPAFSAEAYIPPTPHLFVPSGFAAYVPRRREYDAKIVLKDPKVHIANTWTEAYEVLQMYPSMCKHPDSSTLPCTLIMIWSKENMGMKEGRGNLKAFRLYLDDLRASQVYRKPS</sequence>
<dbReference type="Proteomes" id="UP001062846">
    <property type="component" value="Chromosome 10"/>
</dbReference>
<organism evidence="1 2">
    <name type="scientific">Rhododendron molle</name>
    <name type="common">Chinese azalea</name>
    <name type="synonym">Azalea mollis</name>
    <dbReference type="NCBI Taxonomy" id="49168"/>
    <lineage>
        <taxon>Eukaryota</taxon>
        <taxon>Viridiplantae</taxon>
        <taxon>Streptophyta</taxon>
        <taxon>Embryophyta</taxon>
        <taxon>Tracheophyta</taxon>
        <taxon>Spermatophyta</taxon>
        <taxon>Magnoliopsida</taxon>
        <taxon>eudicotyledons</taxon>
        <taxon>Gunneridae</taxon>
        <taxon>Pentapetalae</taxon>
        <taxon>asterids</taxon>
        <taxon>Ericales</taxon>
        <taxon>Ericaceae</taxon>
        <taxon>Ericoideae</taxon>
        <taxon>Rhodoreae</taxon>
        <taxon>Rhododendron</taxon>
    </lineage>
</organism>
<comment type="caution">
    <text evidence="1">The sequence shown here is derived from an EMBL/GenBank/DDBJ whole genome shotgun (WGS) entry which is preliminary data.</text>
</comment>
<protein>
    <submittedName>
        <fullName evidence="1">Uncharacterized protein</fullName>
    </submittedName>
</protein>
<proteinExistence type="predicted"/>